<dbReference type="PANTHER" id="PTHR11709">
    <property type="entry name" value="MULTI-COPPER OXIDASE"/>
    <property type="match status" value="1"/>
</dbReference>
<dbReference type="InterPro" id="IPR008972">
    <property type="entry name" value="Cupredoxin"/>
</dbReference>
<dbReference type="InterPro" id="IPR001117">
    <property type="entry name" value="Cu-oxidase_2nd"/>
</dbReference>
<dbReference type="SUPFAM" id="SSF49503">
    <property type="entry name" value="Cupredoxins"/>
    <property type="match status" value="2"/>
</dbReference>
<dbReference type="OrthoDB" id="9757546at2"/>
<proteinExistence type="predicted"/>
<accession>A0A0R3N3M4</accession>
<organism evidence="3 4">
    <name type="scientific">Bradyrhizobium lablabi</name>
    <dbReference type="NCBI Taxonomy" id="722472"/>
    <lineage>
        <taxon>Bacteria</taxon>
        <taxon>Pseudomonadati</taxon>
        <taxon>Pseudomonadota</taxon>
        <taxon>Alphaproteobacteria</taxon>
        <taxon>Hyphomicrobiales</taxon>
        <taxon>Nitrobacteraceae</taxon>
        <taxon>Bradyrhizobium</taxon>
    </lineage>
</organism>
<evidence type="ECO:0000313" key="4">
    <source>
        <dbReference type="Proteomes" id="UP000051660"/>
    </source>
</evidence>
<gene>
    <name evidence="3" type="ORF">CQ14_33660</name>
</gene>
<dbReference type="Proteomes" id="UP000051660">
    <property type="component" value="Unassembled WGS sequence"/>
</dbReference>
<feature type="domain" description="Plastocyanin-like" evidence="1">
    <location>
        <begin position="182"/>
        <end position="256"/>
    </location>
</feature>
<protein>
    <submittedName>
        <fullName evidence="3">Copper oxidase</fullName>
    </submittedName>
</protein>
<dbReference type="InterPro" id="IPR045087">
    <property type="entry name" value="Cu-oxidase_fam"/>
</dbReference>
<dbReference type="CDD" id="cd13885">
    <property type="entry name" value="CuRO_2_CumA_like"/>
    <property type="match status" value="1"/>
</dbReference>
<reference evidence="3 4" key="1">
    <citation type="submission" date="2014-03" db="EMBL/GenBank/DDBJ databases">
        <title>Bradyrhizobium valentinum sp. nov., isolated from effective nodules of Lupinus mariae-josephae, a lupine endemic of basic-lime soils in Eastern Spain.</title>
        <authorList>
            <person name="Duran D."/>
            <person name="Rey L."/>
            <person name="Navarro A."/>
            <person name="Busquets A."/>
            <person name="Imperial J."/>
            <person name="Ruiz-Argueso T."/>
        </authorList>
    </citation>
    <scope>NUCLEOTIDE SEQUENCE [LARGE SCALE GENOMIC DNA]</scope>
    <source>
        <strain evidence="3 4">CCBAU 23086</strain>
    </source>
</reference>
<name>A0A0R3N3M4_9BRAD</name>
<evidence type="ECO:0000259" key="2">
    <source>
        <dbReference type="Pfam" id="PF07731"/>
    </source>
</evidence>
<dbReference type="Pfam" id="PF00394">
    <property type="entry name" value="Cu-oxidase"/>
    <property type="match status" value="1"/>
</dbReference>
<dbReference type="EMBL" id="LLYB01000040">
    <property type="protein sequence ID" value="KRR27001.1"/>
    <property type="molecule type" value="Genomic_DNA"/>
</dbReference>
<dbReference type="Pfam" id="PF07731">
    <property type="entry name" value="Cu-oxidase_2"/>
    <property type="match status" value="1"/>
</dbReference>
<feature type="domain" description="Plastocyanin-like" evidence="2">
    <location>
        <begin position="310"/>
        <end position="426"/>
    </location>
</feature>
<evidence type="ECO:0000259" key="1">
    <source>
        <dbReference type="Pfam" id="PF00394"/>
    </source>
</evidence>
<dbReference type="InterPro" id="IPR011706">
    <property type="entry name" value="Cu-oxidase_C"/>
</dbReference>
<dbReference type="AlphaFoldDB" id="A0A0R3N3M4"/>
<comment type="caution">
    <text evidence="3">The sequence shown here is derived from an EMBL/GenBank/DDBJ whole genome shotgun (WGS) entry which is preliminary data.</text>
</comment>
<dbReference type="PANTHER" id="PTHR11709:SF2">
    <property type="entry name" value="MULTICOPPER OXIDASE LPR1"/>
    <property type="match status" value="1"/>
</dbReference>
<dbReference type="Gene3D" id="2.60.40.420">
    <property type="entry name" value="Cupredoxins - blue copper proteins"/>
    <property type="match status" value="2"/>
</dbReference>
<dbReference type="GO" id="GO:0005507">
    <property type="term" value="F:copper ion binding"/>
    <property type="evidence" value="ECO:0007669"/>
    <property type="project" value="InterPro"/>
</dbReference>
<dbReference type="GO" id="GO:0016491">
    <property type="term" value="F:oxidoreductase activity"/>
    <property type="evidence" value="ECO:0007669"/>
    <property type="project" value="InterPro"/>
</dbReference>
<evidence type="ECO:0000313" key="3">
    <source>
        <dbReference type="EMBL" id="KRR27001.1"/>
    </source>
</evidence>
<sequence length="429" mass="46670">MASPKFPLNRRELMAGLGAVLTPIWTSAGFAQAGPELQLEDKVESLQLRSGAPATPVWGLGEPILKFKRGDIVEVGWRDGGHIAMLNWRGINGAPEVEPLPARLYKVTKQMPLRHAGTFLCELGLLGDGTERPSRAYPLIVRENEAVAVDRDEVLLIEDWRIRPDGTGVSPGSDPADAMIIHTINGKTSFDLSARRHERVRLRLINSCQRSVIAIKLEGIDVRVVAIDGQPSEPFQARNGAVVLAPGGRADVFVDLIAPAGTTAAILLHDGKEARTIGKLVVSSDPPIRPAPLPPAPPLPSNGLPERIELKGATRVDLALGDPQGEWVAPAKFNANAPPSFRAKKGRTVVLALTNRAAIATVFHLHGHHFRLLDRLDDGWKPFWLDTLAIEPGQTQRIAFAAEHAGRWLIESVATDWAAPRLVRWYAVE</sequence>